<feature type="binding site" evidence="2">
    <location>
        <position position="200"/>
    </location>
    <ligand>
        <name>substrate</name>
    </ligand>
</feature>
<dbReference type="RefSeq" id="WP_160545990.1">
    <property type="nucleotide sequence ID" value="NZ_JBHLUU010000127.1"/>
</dbReference>
<dbReference type="PANTHER" id="PTHR43475">
    <property type="entry name" value="METHYLTHIORIBOSE-1-PHOSPHATE ISOMERASE"/>
    <property type="match status" value="1"/>
</dbReference>
<keyword evidence="2" id="KW-0486">Methionine biosynthesis</keyword>
<dbReference type="GO" id="GO:0046523">
    <property type="term" value="F:S-methyl-5-thioribose-1-phosphate isomerase activity"/>
    <property type="evidence" value="ECO:0007669"/>
    <property type="project" value="UniProtKB-EC"/>
</dbReference>
<name>A0ABV6L145_9BACI</name>
<evidence type="ECO:0000256" key="1">
    <source>
        <dbReference type="ARBA" id="ARBA00023235"/>
    </source>
</evidence>
<dbReference type="InterPro" id="IPR042529">
    <property type="entry name" value="IF_2B-like_C"/>
</dbReference>
<comment type="similarity">
    <text evidence="2">Belongs to the EIF-2B alpha/beta/delta subunits family. MtnA subfamily.</text>
</comment>
<sequence length="349" mass="38139">MTTNFIQSVTFDDQGRLHILDQTKLPHITEFIEIESVEDTWDAIKQLKVRGAPAIGIAAAYGLVLAVKDAPEDSFDSFYQVFKKHLDYLASSRPTAVNLFWALNRLDELVKQQQTQPISEIKASLIKEAHEIRNEDEELCRAIGEHALTLLEDGMTVLTHCNAGGIATAKYGTALAPIYLAKEKGMDIKVFADETRPLLQGARLTTWELMQAGVDVTLIADNMAAMVMKKGMVQAVIVGCDRVAANGDAANKIGTYGVALLAKAHNIPFYVAAPTPTIDIDTPTGEDIPIEERGSEEITQAFGIETAPQGVNVFNPAFDVTPHDLITAIITEKGVIKGNYSEELKKLFI</sequence>
<evidence type="ECO:0000313" key="3">
    <source>
        <dbReference type="EMBL" id="MFC0478081.1"/>
    </source>
</evidence>
<reference evidence="3 4" key="1">
    <citation type="submission" date="2024-09" db="EMBL/GenBank/DDBJ databases">
        <authorList>
            <person name="Sun Q."/>
            <person name="Mori K."/>
        </authorList>
    </citation>
    <scope>NUCLEOTIDE SEQUENCE [LARGE SCALE GENOMIC DNA]</scope>
    <source>
        <strain evidence="3 4">CGMCC 1.9126</strain>
    </source>
</reference>
<evidence type="ECO:0000256" key="2">
    <source>
        <dbReference type="HAMAP-Rule" id="MF_01678"/>
    </source>
</evidence>
<comment type="function">
    <text evidence="2">Catalyzes the interconversion of methylthioribose-1-phosphate (MTR-1-P) into methylthioribulose-1-phosphate (MTRu-1-P).</text>
</comment>
<keyword evidence="4" id="KW-1185">Reference proteome</keyword>
<organism evidence="3 4">
    <name type="scientific">Robertmurraya beringensis</name>
    <dbReference type="NCBI Taxonomy" id="641660"/>
    <lineage>
        <taxon>Bacteria</taxon>
        <taxon>Bacillati</taxon>
        <taxon>Bacillota</taxon>
        <taxon>Bacilli</taxon>
        <taxon>Bacillales</taxon>
        <taxon>Bacillaceae</taxon>
        <taxon>Robertmurraya</taxon>
    </lineage>
</organism>
<dbReference type="InterPro" id="IPR011559">
    <property type="entry name" value="Initiation_fac_2B_a/b/d"/>
</dbReference>
<keyword evidence="2" id="KW-0028">Amino-acid biosynthesis</keyword>
<dbReference type="InterPro" id="IPR000649">
    <property type="entry name" value="IF-2B-related"/>
</dbReference>
<comment type="pathway">
    <text evidence="2">Amino-acid biosynthesis; L-methionine biosynthesis via salvage pathway; L-methionine from S-methyl-5-thio-alpha-D-ribose 1-phosphate: step 1/6.</text>
</comment>
<dbReference type="NCBIfam" id="NF004326">
    <property type="entry name" value="PRK05720.1"/>
    <property type="match status" value="1"/>
</dbReference>
<feature type="site" description="Transition state stabilizer" evidence="2">
    <location>
        <position position="161"/>
    </location>
</feature>
<comment type="caution">
    <text evidence="3">The sequence shown here is derived from an EMBL/GenBank/DDBJ whole genome shotgun (WGS) entry which is preliminary data.</text>
</comment>
<dbReference type="NCBIfam" id="TIGR00524">
    <property type="entry name" value="eIF-2B_rel"/>
    <property type="match status" value="1"/>
</dbReference>
<dbReference type="Gene3D" id="3.40.50.10470">
    <property type="entry name" value="Translation initiation factor eif-2b, domain 2"/>
    <property type="match status" value="1"/>
</dbReference>
<dbReference type="Gene3D" id="1.20.120.420">
    <property type="entry name" value="translation initiation factor eif-2b, domain 1"/>
    <property type="match status" value="1"/>
</dbReference>
<keyword evidence="1 2" id="KW-0413">Isomerase</keyword>
<feature type="binding site" evidence="2">
    <location>
        <begin position="50"/>
        <end position="52"/>
    </location>
    <ligand>
        <name>substrate</name>
    </ligand>
</feature>
<dbReference type="SUPFAM" id="SSF100950">
    <property type="entry name" value="NagB/RpiA/CoA transferase-like"/>
    <property type="match status" value="1"/>
</dbReference>
<protein>
    <recommendedName>
        <fullName evidence="2">Methylthioribose-1-phosphate isomerase</fullName>
        <shortName evidence="2">M1Pi</shortName>
        <shortName evidence="2">MTR-1-P isomerase</shortName>
        <ecNumber evidence="2">5.3.1.23</ecNumber>
    </recommendedName>
    <alternativeName>
        <fullName evidence="2">S-methyl-5-thioribose-1-phosphate isomerase</fullName>
    </alternativeName>
</protein>
<dbReference type="EC" id="5.3.1.23" evidence="2"/>
<dbReference type="HAMAP" id="MF_01678">
    <property type="entry name" value="Salvage_MtnA"/>
    <property type="match status" value="1"/>
</dbReference>
<dbReference type="PANTHER" id="PTHR43475:SF1">
    <property type="entry name" value="METHYLTHIORIBOSE-1-PHOSPHATE ISOMERASE"/>
    <property type="match status" value="1"/>
</dbReference>
<dbReference type="Pfam" id="PF01008">
    <property type="entry name" value="IF-2B"/>
    <property type="match status" value="1"/>
</dbReference>
<evidence type="ECO:0000313" key="4">
    <source>
        <dbReference type="Proteomes" id="UP001589738"/>
    </source>
</evidence>
<dbReference type="EMBL" id="JBHLUU010000127">
    <property type="protein sequence ID" value="MFC0478081.1"/>
    <property type="molecule type" value="Genomic_DNA"/>
</dbReference>
<gene>
    <name evidence="2 3" type="primary">mtnA</name>
    <name evidence="3" type="ORF">ACFFHF_23105</name>
</gene>
<feature type="binding site" evidence="2">
    <location>
        <position position="93"/>
    </location>
    <ligand>
        <name>substrate</name>
    </ligand>
</feature>
<dbReference type="NCBIfam" id="TIGR00512">
    <property type="entry name" value="salvage_mtnA"/>
    <property type="match status" value="1"/>
</dbReference>
<comment type="catalytic activity">
    <reaction evidence="2">
        <text>5-(methylsulfanyl)-alpha-D-ribose 1-phosphate = 5-(methylsulfanyl)-D-ribulose 1-phosphate</text>
        <dbReference type="Rhea" id="RHEA:19989"/>
        <dbReference type="ChEBI" id="CHEBI:58533"/>
        <dbReference type="ChEBI" id="CHEBI:58548"/>
        <dbReference type="EC" id="5.3.1.23"/>
    </reaction>
</comment>
<feature type="active site" description="Proton donor" evidence="2">
    <location>
        <position position="241"/>
    </location>
</feature>
<dbReference type="InterPro" id="IPR005251">
    <property type="entry name" value="IF-M1Pi"/>
</dbReference>
<proteinExistence type="inferred from homology"/>
<dbReference type="InterPro" id="IPR027363">
    <property type="entry name" value="M1Pi_N"/>
</dbReference>
<feature type="binding site" evidence="2">
    <location>
        <begin position="251"/>
        <end position="252"/>
    </location>
    <ligand>
        <name>substrate</name>
    </ligand>
</feature>
<accession>A0ABV6L145</accession>
<dbReference type="Proteomes" id="UP001589738">
    <property type="component" value="Unassembled WGS sequence"/>
</dbReference>
<comment type="subunit">
    <text evidence="2">Homodimer.</text>
</comment>
<dbReference type="InterPro" id="IPR037171">
    <property type="entry name" value="NagB/RpiA_transferase-like"/>
</dbReference>